<gene>
    <name evidence="1" type="ORF">MNB_SM-5-870</name>
</gene>
<dbReference type="AlphaFoldDB" id="A0A1W1C969"/>
<sequence>MKKISIVFITILLLIVAILPVIGNRFMQNRVNDALMQANAYGLKLQSMKTDATYLDTKKHLEFVIEDATEFIGYINSHAHKQLPTLTASKLNGTLIGLDVAYSNIPFTKSIQLDIYPLKLSKTLQDSLESEDVHFYNKLSAFLAAKGVLCHIDYNLLNSQFKGSLKDIDERYKLHNGSDVTLQLLGTKFRGEGDLLSAKSFHSQIKTVRLEATKQREYALLALENFQAKNSFLSFENYSSAVALQKIQFLIDGTKKDVNISVSNFKTSSDALTKKERVTIDAKTAFDALNISAKKVALAVKKFHSDISVKGLAQKPFEAISTILNKTTNIKAMANKKEMQEAMLNLLAKGLQITIKDISVADVVIDKNEHYGASKLNLDMVVNADENLSKKVKIAPMELLADLKLDANTSVSQRVYDKLVQSVPMASLLSLYAKKEQKDVVFNLQVHNSKIYLNGKQIQ</sequence>
<proteinExistence type="predicted"/>
<evidence type="ECO:0000313" key="1">
    <source>
        <dbReference type="EMBL" id="SFV62275.1"/>
    </source>
</evidence>
<accession>A0A1W1C969</accession>
<dbReference type="EMBL" id="FPHH01000064">
    <property type="protein sequence ID" value="SFV62275.1"/>
    <property type="molecule type" value="Genomic_DNA"/>
</dbReference>
<name>A0A1W1C969_9ZZZZ</name>
<reference evidence="1" key="1">
    <citation type="submission" date="2016-10" db="EMBL/GenBank/DDBJ databases">
        <authorList>
            <person name="de Groot N.N."/>
        </authorList>
    </citation>
    <scope>NUCLEOTIDE SEQUENCE</scope>
</reference>
<organism evidence="1">
    <name type="scientific">hydrothermal vent metagenome</name>
    <dbReference type="NCBI Taxonomy" id="652676"/>
    <lineage>
        <taxon>unclassified sequences</taxon>
        <taxon>metagenomes</taxon>
        <taxon>ecological metagenomes</taxon>
    </lineage>
</organism>
<protein>
    <submittedName>
        <fullName evidence="1">Uncharacterized protein</fullName>
    </submittedName>
</protein>